<dbReference type="PANTHER" id="PTHR43586">
    <property type="entry name" value="CYSTEINE DESULFURASE"/>
    <property type="match status" value="1"/>
</dbReference>
<dbReference type="InterPro" id="IPR015424">
    <property type="entry name" value="PyrdxlP-dep_Trfase"/>
</dbReference>
<dbReference type="Proteomes" id="UP000245489">
    <property type="component" value="Unassembled WGS sequence"/>
</dbReference>
<reference evidence="3 4" key="1">
    <citation type="submission" date="2018-05" db="EMBL/GenBank/DDBJ databases">
        <title>Genomic Encyclopedia of Archaeal and Bacterial Type Strains, Phase II (KMG-II): from individual species to whole genera.</title>
        <authorList>
            <person name="Goeker M."/>
        </authorList>
    </citation>
    <scope>NUCLEOTIDE SEQUENCE [LARGE SCALE GENOMIC DNA]</scope>
    <source>
        <strain evidence="3 4">DSM 22214</strain>
    </source>
</reference>
<dbReference type="RefSeq" id="WP_109743337.1">
    <property type="nucleotide sequence ID" value="NZ_QGGO01000013.1"/>
</dbReference>
<sequence length="392" mass="43946">MLTCQKSLFSLDENVHYINCATMSPNLKSVEQAGIGGILRKSKPHLITQETFFETTAPVKKLFAQLINCPDSERIALIPSTSYGMAIVARNLAFKPNLRAGQEILMVHEEFPSDVYAWEGVCMDKGLKIKTISPPNTLKNRGKIWNETFINSINANTCMVVISPTHWADGTRFDLEAIGQQCRLYGALFVIDGTQSVGALPVDIQKIRPDALINVGYKWLLGPYSSGVAYFGEYFDTGSPIERNWINRVGSEEFRNLINYSDHYRPKADRYNVGERSNFILNPMLEASLTQILTWGVDNIQAYCKNLMAEPLKLLQEKGFWVDEEPYKAYHLIGLKVPNGVDITKIQTALKQRNVLVSVRGESIRIAPHVYNDQNDIDVLIDGLLAGVIIGD</sequence>
<organism evidence="3 4">
    <name type="scientific">Arcicella aurantiaca</name>
    <dbReference type="NCBI Taxonomy" id="591202"/>
    <lineage>
        <taxon>Bacteria</taxon>
        <taxon>Pseudomonadati</taxon>
        <taxon>Bacteroidota</taxon>
        <taxon>Cytophagia</taxon>
        <taxon>Cytophagales</taxon>
        <taxon>Flectobacillaceae</taxon>
        <taxon>Arcicella</taxon>
    </lineage>
</organism>
<dbReference type="InterPro" id="IPR015421">
    <property type="entry name" value="PyrdxlP-dep_Trfase_major"/>
</dbReference>
<dbReference type="AlphaFoldDB" id="A0A316E8Y1"/>
<dbReference type="SUPFAM" id="SSF53383">
    <property type="entry name" value="PLP-dependent transferases"/>
    <property type="match status" value="1"/>
</dbReference>
<evidence type="ECO:0000313" key="4">
    <source>
        <dbReference type="Proteomes" id="UP000245489"/>
    </source>
</evidence>
<dbReference type="EMBL" id="QGGO01000013">
    <property type="protein sequence ID" value="PWK26128.1"/>
    <property type="molecule type" value="Genomic_DNA"/>
</dbReference>
<dbReference type="GO" id="GO:0016829">
    <property type="term" value="F:lyase activity"/>
    <property type="evidence" value="ECO:0007669"/>
    <property type="project" value="UniProtKB-KW"/>
</dbReference>
<gene>
    <name evidence="3" type="ORF">LV89_02608</name>
</gene>
<accession>A0A316E8Y1</accession>
<keyword evidence="1" id="KW-0663">Pyridoxal phosphate</keyword>
<name>A0A316E8Y1_9BACT</name>
<dbReference type="PANTHER" id="PTHR43586:SF15">
    <property type="entry name" value="BLR3095 PROTEIN"/>
    <property type="match status" value="1"/>
</dbReference>
<keyword evidence="4" id="KW-1185">Reference proteome</keyword>
<evidence type="ECO:0000259" key="2">
    <source>
        <dbReference type="Pfam" id="PF00266"/>
    </source>
</evidence>
<dbReference type="InterPro" id="IPR000192">
    <property type="entry name" value="Aminotrans_V_dom"/>
</dbReference>
<dbReference type="InterPro" id="IPR015422">
    <property type="entry name" value="PyrdxlP-dep_Trfase_small"/>
</dbReference>
<keyword evidence="3" id="KW-0456">Lyase</keyword>
<protein>
    <submittedName>
        <fullName evidence="3">Selenocysteine lyase/cysteine desulfurase</fullName>
    </submittedName>
</protein>
<dbReference type="Pfam" id="PF00266">
    <property type="entry name" value="Aminotran_5"/>
    <property type="match status" value="1"/>
</dbReference>
<feature type="domain" description="Aminotransferase class V" evidence="2">
    <location>
        <begin position="55"/>
        <end position="363"/>
    </location>
</feature>
<dbReference type="OrthoDB" id="513408at2"/>
<proteinExistence type="predicted"/>
<evidence type="ECO:0000313" key="3">
    <source>
        <dbReference type="EMBL" id="PWK26128.1"/>
    </source>
</evidence>
<comment type="caution">
    <text evidence="3">The sequence shown here is derived from an EMBL/GenBank/DDBJ whole genome shotgun (WGS) entry which is preliminary data.</text>
</comment>
<dbReference type="Gene3D" id="3.90.1150.10">
    <property type="entry name" value="Aspartate Aminotransferase, domain 1"/>
    <property type="match status" value="1"/>
</dbReference>
<dbReference type="Gene3D" id="3.40.640.10">
    <property type="entry name" value="Type I PLP-dependent aspartate aminotransferase-like (Major domain)"/>
    <property type="match status" value="1"/>
</dbReference>
<evidence type="ECO:0000256" key="1">
    <source>
        <dbReference type="ARBA" id="ARBA00022898"/>
    </source>
</evidence>